<evidence type="ECO:0000256" key="7">
    <source>
        <dbReference type="ARBA" id="ARBA00022833"/>
    </source>
</evidence>
<dbReference type="EMBL" id="JALKII010000004">
    <property type="protein sequence ID" value="MCK0537652.1"/>
    <property type="molecule type" value="Genomic_DNA"/>
</dbReference>
<dbReference type="Pfam" id="PF02163">
    <property type="entry name" value="Peptidase_M50"/>
    <property type="match status" value="1"/>
</dbReference>
<accession>A0ABT0E747</accession>
<keyword evidence="7 11" id="KW-0862">Zinc</keyword>
<keyword evidence="6 11" id="KW-0378">Hydrolase</keyword>
<feature type="transmembrane region" description="Helical" evidence="11">
    <location>
        <begin position="411"/>
        <end position="432"/>
    </location>
</feature>
<keyword evidence="9 11" id="KW-0482">Metalloprotease</keyword>
<dbReference type="Pfam" id="PF17820">
    <property type="entry name" value="PDZ_6"/>
    <property type="match status" value="2"/>
</dbReference>
<keyword evidence="11" id="KW-0479">Metal-binding</keyword>
<keyword evidence="14" id="KW-1185">Reference proteome</keyword>
<evidence type="ECO:0000256" key="6">
    <source>
        <dbReference type="ARBA" id="ARBA00022801"/>
    </source>
</evidence>
<keyword evidence="4" id="KW-0645">Protease</keyword>
<evidence type="ECO:0000256" key="8">
    <source>
        <dbReference type="ARBA" id="ARBA00022989"/>
    </source>
</evidence>
<evidence type="ECO:0000259" key="12">
    <source>
        <dbReference type="PROSITE" id="PS50106"/>
    </source>
</evidence>
<dbReference type="GO" id="GO:0008237">
    <property type="term" value="F:metallopeptidase activity"/>
    <property type="evidence" value="ECO:0007669"/>
    <property type="project" value="UniProtKB-KW"/>
</dbReference>
<comment type="subcellular location">
    <subcellularLocation>
        <location evidence="2">Membrane</location>
        <topology evidence="2">Multi-pass membrane protein</topology>
    </subcellularLocation>
</comment>
<dbReference type="InterPro" id="IPR036034">
    <property type="entry name" value="PDZ_sf"/>
</dbReference>
<gene>
    <name evidence="13" type="primary">rseP</name>
    <name evidence="13" type="ORF">MU846_08010</name>
</gene>
<comment type="cofactor">
    <cofactor evidence="1 11">
        <name>Zn(2+)</name>
        <dbReference type="ChEBI" id="CHEBI:29105"/>
    </cofactor>
</comment>
<dbReference type="SMART" id="SM00228">
    <property type="entry name" value="PDZ"/>
    <property type="match status" value="2"/>
</dbReference>
<dbReference type="InterPro" id="IPR041489">
    <property type="entry name" value="PDZ_6"/>
</dbReference>
<dbReference type="InterPro" id="IPR004387">
    <property type="entry name" value="Pept_M50_Zn"/>
</dbReference>
<dbReference type="RefSeq" id="WP_246951455.1">
    <property type="nucleotide sequence ID" value="NZ_JALKII010000004.1"/>
</dbReference>
<evidence type="ECO:0000313" key="13">
    <source>
        <dbReference type="EMBL" id="MCK0537652.1"/>
    </source>
</evidence>
<comment type="similarity">
    <text evidence="3 11">Belongs to the peptidase M50B family.</text>
</comment>
<evidence type="ECO:0000256" key="5">
    <source>
        <dbReference type="ARBA" id="ARBA00022692"/>
    </source>
</evidence>
<dbReference type="NCBIfam" id="TIGR00054">
    <property type="entry name" value="RIP metalloprotease RseP"/>
    <property type="match status" value="1"/>
</dbReference>
<sequence>MLTTLLAFAVTILIIVAIHEYGHYLTMRLFGVRVLTFSVGFGPRLLSWRSKSGTDFVISAIPLGGYVKPLDRRDCEVQPGEESQEFSGKPAWQRIIVYAAGPAANLILAVLIYWLVLMGGQSGVPPVIGAVLDGSPAATAGLRPGDELVRLDGRTVQTWEQFGMAMLRHVGERGEVPLTVRGDDSVERTVALSLAAWSVDPEQALLPVIGVSPRPLPAELGEITAGSPAELAGLRKGDRILRVNGEPVSGWSQWVESVQRAPGQPLAIAAHRDGATLNVTLVPESIVNADGEAVGRAGVRLGGLREIHYSPLEAIPAAVSRMTQQIGMIFVAVGRMLTGELSVKTLGGPITIAQAAGETAAIGVATFLMFLAFFSISLGVINLLPIPMLDGGWIVFGLVEMIRGKALPERFLMVAQSVGMMLVLGLMCVAVFNDLMRQFA</sequence>
<evidence type="ECO:0000256" key="10">
    <source>
        <dbReference type="ARBA" id="ARBA00023136"/>
    </source>
</evidence>
<evidence type="ECO:0000256" key="4">
    <source>
        <dbReference type="ARBA" id="ARBA00022670"/>
    </source>
</evidence>
<dbReference type="InterPro" id="IPR001478">
    <property type="entry name" value="PDZ"/>
</dbReference>
<feature type="transmembrane region" description="Helical" evidence="11">
    <location>
        <begin position="95"/>
        <end position="116"/>
    </location>
</feature>
<evidence type="ECO:0000256" key="2">
    <source>
        <dbReference type="ARBA" id="ARBA00004141"/>
    </source>
</evidence>
<comment type="caution">
    <text evidence="13">The sequence shown here is derived from an EMBL/GenBank/DDBJ whole genome shotgun (WGS) entry which is preliminary data.</text>
</comment>
<dbReference type="Proteomes" id="UP001165524">
    <property type="component" value="Unassembled WGS sequence"/>
</dbReference>
<evidence type="ECO:0000256" key="11">
    <source>
        <dbReference type="RuleBase" id="RU362031"/>
    </source>
</evidence>
<feature type="domain" description="PDZ" evidence="12">
    <location>
        <begin position="115"/>
        <end position="157"/>
    </location>
</feature>
<dbReference type="InterPro" id="IPR008915">
    <property type="entry name" value="Peptidase_M50"/>
</dbReference>
<dbReference type="CDD" id="cd06163">
    <property type="entry name" value="S2P-M50_PDZ_RseP-like"/>
    <property type="match status" value="2"/>
</dbReference>
<keyword evidence="10 11" id="KW-0472">Membrane</keyword>
<organism evidence="13 14">
    <name type="scientific">Alcanivorax quisquiliarum</name>
    <dbReference type="NCBI Taxonomy" id="2933565"/>
    <lineage>
        <taxon>Bacteria</taxon>
        <taxon>Pseudomonadati</taxon>
        <taxon>Pseudomonadota</taxon>
        <taxon>Gammaproteobacteria</taxon>
        <taxon>Oceanospirillales</taxon>
        <taxon>Alcanivoracaceae</taxon>
        <taxon>Alcanivorax</taxon>
    </lineage>
</organism>
<feature type="domain" description="PDZ" evidence="12">
    <location>
        <begin position="220"/>
        <end position="250"/>
    </location>
</feature>
<proteinExistence type="inferred from homology"/>
<evidence type="ECO:0000256" key="1">
    <source>
        <dbReference type="ARBA" id="ARBA00001947"/>
    </source>
</evidence>
<evidence type="ECO:0000313" key="14">
    <source>
        <dbReference type="Proteomes" id="UP001165524"/>
    </source>
</evidence>
<dbReference type="PROSITE" id="PS50106">
    <property type="entry name" value="PDZ"/>
    <property type="match status" value="2"/>
</dbReference>
<dbReference type="EC" id="3.4.24.-" evidence="11"/>
<dbReference type="PANTHER" id="PTHR42837">
    <property type="entry name" value="REGULATOR OF SIGMA-E PROTEASE RSEP"/>
    <property type="match status" value="1"/>
</dbReference>
<dbReference type="SUPFAM" id="SSF50156">
    <property type="entry name" value="PDZ domain-like"/>
    <property type="match status" value="2"/>
</dbReference>
<evidence type="ECO:0000256" key="3">
    <source>
        <dbReference type="ARBA" id="ARBA00007931"/>
    </source>
</evidence>
<feature type="transmembrane region" description="Helical" evidence="11">
    <location>
        <begin position="360"/>
        <end position="384"/>
    </location>
</feature>
<keyword evidence="5 11" id="KW-0812">Transmembrane</keyword>
<dbReference type="PANTHER" id="PTHR42837:SF2">
    <property type="entry name" value="MEMBRANE METALLOPROTEASE ARASP2, CHLOROPLASTIC-RELATED"/>
    <property type="match status" value="1"/>
</dbReference>
<reference evidence="13" key="1">
    <citation type="submission" date="2022-04" db="EMBL/GenBank/DDBJ databases">
        <title>Alcanivorax sp. CY1518 draft genome sequence.</title>
        <authorList>
            <person name="Zhao G."/>
            <person name="An M."/>
        </authorList>
    </citation>
    <scope>NUCLEOTIDE SEQUENCE</scope>
    <source>
        <strain evidence="13">CY1518</strain>
    </source>
</reference>
<evidence type="ECO:0000256" key="9">
    <source>
        <dbReference type="ARBA" id="ARBA00023049"/>
    </source>
</evidence>
<name>A0ABT0E747_9GAMM</name>
<keyword evidence="8 11" id="KW-1133">Transmembrane helix</keyword>
<dbReference type="Gene3D" id="2.30.42.10">
    <property type="match status" value="2"/>
</dbReference>
<protein>
    <recommendedName>
        <fullName evidence="11">Zinc metalloprotease</fullName>
        <ecNumber evidence="11">3.4.24.-</ecNumber>
    </recommendedName>
</protein>